<evidence type="ECO:0000259" key="2">
    <source>
        <dbReference type="Pfam" id="PF07929"/>
    </source>
</evidence>
<dbReference type="EMBL" id="BAFE01000058">
    <property type="protein sequence ID" value="GAB48771.1"/>
    <property type="molecule type" value="Genomic_DNA"/>
</dbReference>
<protein>
    <recommendedName>
        <fullName evidence="2">Plasmid pRiA4b Orf3-like domain-containing protein</fullName>
    </recommendedName>
</protein>
<dbReference type="OrthoDB" id="9816539at2"/>
<evidence type="ECO:0000313" key="4">
    <source>
        <dbReference type="Proteomes" id="UP000004367"/>
    </source>
</evidence>
<sequence>MDDGRGRVIRFPSWRREAAGAPGVPAGVEEADRPGSSGAPVEGSPTPRDREDGPLLPDGGGWRPRPTVVGTRDHVESPPADDARDVWHEGATVTGEVLVRMRVDALGAHTPIWRRLECHGSLGLDRFHRVLAAAFGWPHESGRPHRFAEVIRQGGGQRLGGTFGNAWADGGHLPAESAVRLDEVLADPRDRLRYWYGPTTRRSFRLTVLAEDVLPLAATIGPVPPARLVTGRRASPDVAFETIGFYELKRSGAYEFPGIADLLGDAPEIGDPTAVDLPLLDARVRAAAES</sequence>
<dbReference type="SUPFAM" id="SSF159941">
    <property type="entry name" value="MM3350-like"/>
    <property type="match status" value="1"/>
</dbReference>
<reference evidence="3 4" key="1">
    <citation type="submission" date="2012-02" db="EMBL/GenBank/DDBJ databases">
        <title>Whole genome shotgun sequence of Mobilicoccus pelagius NBRC 104925.</title>
        <authorList>
            <person name="Yoshida Y."/>
            <person name="Hosoyama A."/>
            <person name="Tsuchikane K."/>
            <person name="Katsumata H."/>
            <person name="Yamazaki S."/>
            <person name="Fujita N."/>
        </authorList>
    </citation>
    <scope>NUCLEOTIDE SEQUENCE [LARGE SCALE GENOMIC DNA]</scope>
    <source>
        <strain evidence="3 4">NBRC 104925</strain>
    </source>
</reference>
<evidence type="ECO:0000313" key="3">
    <source>
        <dbReference type="EMBL" id="GAB48771.1"/>
    </source>
</evidence>
<gene>
    <name evidence="3" type="ORF">MOPEL_080_00500</name>
</gene>
<dbReference type="AlphaFoldDB" id="H5USR3"/>
<dbReference type="InterPro" id="IPR012912">
    <property type="entry name" value="Plasmid_pRiA4b_Orf3-like"/>
</dbReference>
<feature type="region of interest" description="Disordered" evidence="1">
    <location>
        <begin position="1"/>
        <end position="83"/>
    </location>
</feature>
<dbReference type="STRING" id="1089455.MOPEL_080_00500"/>
<keyword evidence="4" id="KW-1185">Reference proteome</keyword>
<dbReference type="eggNOG" id="COG1846">
    <property type="taxonomic scope" value="Bacteria"/>
</dbReference>
<dbReference type="Gene3D" id="3.10.290.30">
    <property type="entry name" value="MM3350-like"/>
    <property type="match status" value="1"/>
</dbReference>
<feature type="domain" description="Plasmid pRiA4b Orf3-like" evidence="2">
    <location>
        <begin position="100"/>
        <end position="238"/>
    </location>
</feature>
<feature type="compositionally biased region" description="Basic and acidic residues" evidence="1">
    <location>
        <begin position="71"/>
        <end position="83"/>
    </location>
</feature>
<name>H5USR3_9MICO</name>
<dbReference type="InterPro" id="IPR024047">
    <property type="entry name" value="MM3350-like_sf"/>
</dbReference>
<organism evidence="3 4">
    <name type="scientific">Mobilicoccus pelagius NBRC 104925</name>
    <dbReference type="NCBI Taxonomy" id="1089455"/>
    <lineage>
        <taxon>Bacteria</taxon>
        <taxon>Bacillati</taxon>
        <taxon>Actinomycetota</taxon>
        <taxon>Actinomycetes</taxon>
        <taxon>Micrococcales</taxon>
        <taxon>Dermatophilaceae</taxon>
        <taxon>Mobilicoccus</taxon>
    </lineage>
</organism>
<comment type="caution">
    <text evidence="3">The sequence shown here is derived from an EMBL/GenBank/DDBJ whole genome shotgun (WGS) entry which is preliminary data.</text>
</comment>
<evidence type="ECO:0000256" key="1">
    <source>
        <dbReference type="SAM" id="MobiDB-lite"/>
    </source>
</evidence>
<dbReference type="Proteomes" id="UP000004367">
    <property type="component" value="Unassembled WGS sequence"/>
</dbReference>
<feature type="compositionally biased region" description="Low complexity" evidence="1">
    <location>
        <begin position="19"/>
        <end position="28"/>
    </location>
</feature>
<accession>H5USR3</accession>
<proteinExistence type="predicted"/>
<dbReference type="RefSeq" id="WP_009482669.1">
    <property type="nucleotide sequence ID" value="NZ_BAFE01000058.1"/>
</dbReference>
<dbReference type="Pfam" id="PF07929">
    <property type="entry name" value="PRiA4_ORF3"/>
    <property type="match status" value="1"/>
</dbReference>